<evidence type="ECO:0000256" key="4">
    <source>
        <dbReference type="ARBA" id="ARBA00023239"/>
    </source>
</evidence>
<dbReference type="GO" id="GO:0004519">
    <property type="term" value="F:endonuclease activity"/>
    <property type="evidence" value="ECO:0007669"/>
    <property type="project" value="UniProtKB-KW"/>
</dbReference>
<dbReference type="CDD" id="cd22363">
    <property type="entry name" value="tRNA-intron_lyase_C"/>
    <property type="match status" value="1"/>
</dbReference>
<accession>A0ABR4N880</accession>
<evidence type="ECO:0000259" key="7">
    <source>
        <dbReference type="Pfam" id="PF26577"/>
    </source>
</evidence>
<keyword evidence="9" id="KW-1185">Reference proteome</keyword>
<keyword evidence="4" id="KW-0456">Lyase</keyword>
<evidence type="ECO:0000256" key="1">
    <source>
        <dbReference type="ARBA" id="ARBA00008078"/>
    </source>
</evidence>
<comment type="similarity">
    <text evidence="1">Belongs to the tRNA-intron endonuclease family.</text>
</comment>
<name>A0ABR4N880_9FUNG</name>
<evidence type="ECO:0000256" key="3">
    <source>
        <dbReference type="ARBA" id="ARBA00022694"/>
    </source>
</evidence>
<dbReference type="InterPro" id="IPR036167">
    <property type="entry name" value="tRNA_intron_Endo_cat-like_sf"/>
</dbReference>
<reference evidence="8 9" key="1">
    <citation type="submission" date="2023-09" db="EMBL/GenBank/DDBJ databases">
        <title>Pangenome analysis of Batrachochytrium dendrobatidis and related Chytrids.</title>
        <authorList>
            <person name="Yacoub M.N."/>
            <person name="Stajich J.E."/>
            <person name="James T.Y."/>
        </authorList>
    </citation>
    <scope>NUCLEOTIDE SEQUENCE [LARGE SCALE GENOMIC DNA]</scope>
    <source>
        <strain evidence="8 9">JEL0888</strain>
    </source>
</reference>
<feature type="domain" description="TSEN34 N-terminal" evidence="7">
    <location>
        <begin position="21"/>
        <end position="81"/>
    </location>
</feature>
<keyword evidence="8" id="KW-0540">Nuclease</keyword>
<keyword evidence="8" id="KW-0255">Endonuclease</keyword>
<gene>
    <name evidence="8" type="primary">TSEN34</name>
    <name evidence="8" type="ORF">HK105_204844</name>
</gene>
<sequence>MQALVSAISEPGDGPPALCGGLLWDAGDVARLRQDMRIVGGLAGALVQLPSQNALRGLPMHLMPEQVALLLDLGAAVLVNDGAAHAVPTEDDLHRQRSGHDAAMATYLAHRAEYARQMRILKTSGAGVKGGSIQQDPAAGQMGQASVPVAPQLPVAVPSSSSRLSWFRPDLSAAAFSALAIESVPNHRRRVFRHLWERGWFITSGSKFGGDFLLYPKDPLLCHSTHVVLVLGPTSIEVTGQDVIRAGRLATFCRKQFMFCWCDPSGGEVRTIGARADHQLALEAAAAYRAGPLDRSR</sequence>
<feature type="domain" description="tRNA intron endonuclease catalytic" evidence="6">
    <location>
        <begin position="188"/>
        <end position="264"/>
    </location>
</feature>
<keyword evidence="8" id="KW-0378">Hydrolase</keyword>
<evidence type="ECO:0000256" key="5">
    <source>
        <dbReference type="ARBA" id="ARBA00034031"/>
    </source>
</evidence>
<keyword evidence="3" id="KW-0819">tRNA processing</keyword>
<dbReference type="PANTHER" id="PTHR13070:SF0">
    <property type="entry name" value="TRNA-SPLICING ENDONUCLEASE SUBUNIT SEN34"/>
    <property type="match status" value="1"/>
</dbReference>
<dbReference type="InterPro" id="IPR006677">
    <property type="entry name" value="tRNA_intron_Endonuc_cat-like"/>
</dbReference>
<protein>
    <recommendedName>
        <fullName evidence="2">tRNA-intron lyase</fullName>
        <ecNumber evidence="2">4.6.1.16</ecNumber>
    </recommendedName>
</protein>
<evidence type="ECO:0000313" key="9">
    <source>
        <dbReference type="Proteomes" id="UP001527925"/>
    </source>
</evidence>
<dbReference type="Pfam" id="PF01974">
    <property type="entry name" value="tRNA_int_endo"/>
    <property type="match status" value="1"/>
</dbReference>
<dbReference type="InterPro" id="IPR011856">
    <property type="entry name" value="tRNA_endonuc-like_dom_sf"/>
</dbReference>
<dbReference type="Gene3D" id="3.40.1350.10">
    <property type="match status" value="1"/>
</dbReference>
<dbReference type="EC" id="4.6.1.16" evidence="2"/>
<dbReference type="PANTHER" id="PTHR13070">
    <property type="entry name" value="TRNA-SPLICING ENDONUCLEASE SUBUNIT SEN34-RELATED"/>
    <property type="match status" value="1"/>
</dbReference>
<dbReference type="SUPFAM" id="SSF53032">
    <property type="entry name" value="tRNA-intron endonuclease catalytic domain-like"/>
    <property type="match status" value="1"/>
</dbReference>
<dbReference type="Proteomes" id="UP001527925">
    <property type="component" value="Unassembled WGS sequence"/>
</dbReference>
<evidence type="ECO:0000259" key="6">
    <source>
        <dbReference type="Pfam" id="PF01974"/>
    </source>
</evidence>
<evidence type="ECO:0000256" key="2">
    <source>
        <dbReference type="ARBA" id="ARBA00012573"/>
    </source>
</evidence>
<comment type="caution">
    <text evidence="8">The sequence shown here is derived from an EMBL/GenBank/DDBJ whole genome shotgun (WGS) entry which is preliminary data.</text>
</comment>
<organism evidence="8 9">
    <name type="scientific">Polyrhizophydium stewartii</name>
    <dbReference type="NCBI Taxonomy" id="2732419"/>
    <lineage>
        <taxon>Eukaryota</taxon>
        <taxon>Fungi</taxon>
        <taxon>Fungi incertae sedis</taxon>
        <taxon>Chytridiomycota</taxon>
        <taxon>Chytridiomycota incertae sedis</taxon>
        <taxon>Chytridiomycetes</taxon>
        <taxon>Rhizophydiales</taxon>
        <taxon>Rhizophydiales incertae sedis</taxon>
        <taxon>Polyrhizophydium</taxon>
    </lineage>
</organism>
<dbReference type="Pfam" id="PF26577">
    <property type="entry name" value="TSEN34_N"/>
    <property type="match status" value="1"/>
</dbReference>
<evidence type="ECO:0000313" key="8">
    <source>
        <dbReference type="EMBL" id="KAL2915659.1"/>
    </source>
</evidence>
<proteinExistence type="inferred from homology"/>
<dbReference type="InterPro" id="IPR059049">
    <property type="entry name" value="TSEN34_N"/>
</dbReference>
<dbReference type="EMBL" id="JADGIZ020000022">
    <property type="protein sequence ID" value="KAL2915659.1"/>
    <property type="molecule type" value="Genomic_DNA"/>
</dbReference>
<comment type="catalytic activity">
    <reaction evidence="5">
        <text>pretRNA = a 3'-half-tRNA molecule with a 5'-OH end + a 5'-half-tRNA molecule with a 2',3'-cyclic phosphate end + an intron with a 2',3'-cyclic phosphate and a 5'-hydroxyl terminus.</text>
        <dbReference type="EC" id="4.6.1.16"/>
    </reaction>
</comment>